<feature type="signal peptide" evidence="2">
    <location>
        <begin position="1"/>
        <end position="25"/>
    </location>
</feature>
<accession>A0A1U7J810</accession>
<dbReference type="OrthoDB" id="574600at2"/>
<feature type="chain" id="PRO_5011962218" evidence="2">
    <location>
        <begin position="26"/>
        <end position="124"/>
    </location>
</feature>
<evidence type="ECO:0000256" key="1">
    <source>
        <dbReference type="SAM" id="MobiDB-lite"/>
    </source>
</evidence>
<keyword evidence="4" id="KW-1185">Reference proteome</keyword>
<dbReference type="STRING" id="549789.NIES30_06400"/>
<organism evidence="3 4">
    <name type="scientific">Phormidium tenue NIES-30</name>
    <dbReference type="NCBI Taxonomy" id="549789"/>
    <lineage>
        <taxon>Bacteria</taxon>
        <taxon>Bacillati</taxon>
        <taxon>Cyanobacteriota</taxon>
        <taxon>Cyanophyceae</taxon>
        <taxon>Oscillatoriophycideae</taxon>
        <taxon>Oscillatoriales</taxon>
        <taxon>Oscillatoriaceae</taxon>
        <taxon>Phormidium</taxon>
    </lineage>
</organism>
<protein>
    <submittedName>
        <fullName evidence="3">Uncharacterized protein</fullName>
    </submittedName>
</protein>
<dbReference type="RefSeq" id="WP_073607580.1">
    <property type="nucleotide sequence ID" value="NZ_MRCG01000003.1"/>
</dbReference>
<gene>
    <name evidence="3" type="ORF">NIES30_06400</name>
</gene>
<evidence type="ECO:0000256" key="2">
    <source>
        <dbReference type="SAM" id="SignalP"/>
    </source>
</evidence>
<dbReference type="Proteomes" id="UP000185557">
    <property type="component" value="Unassembled WGS sequence"/>
</dbReference>
<evidence type="ECO:0000313" key="4">
    <source>
        <dbReference type="Proteomes" id="UP000185557"/>
    </source>
</evidence>
<keyword evidence="2" id="KW-0732">Signal</keyword>
<comment type="caution">
    <text evidence="3">The sequence shown here is derived from an EMBL/GenBank/DDBJ whole genome shotgun (WGS) entry which is preliminary data.</text>
</comment>
<proteinExistence type="predicted"/>
<dbReference type="AlphaFoldDB" id="A0A1U7J810"/>
<evidence type="ECO:0000313" key="3">
    <source>
        <dbReference type="EMBL" id="OKH49473.1"/>
    </source>
</evidence>
<dbReference type="EMBL" id="MRCG01000003">
    <property type="protein sequence ID" value="OKH49473.1"/>
    <property type="molecule type" value="Genomic_DNA"/>
</dbReference>
<name>A0A1U7J810_9CYAN</name>
<reference evidence="3 4" key="1">
    <citation type="submission" date="2016-11" db="EMBL/GenBank/DDBJ databases">
        <title>Draft Genome Sequences of Nine Cyanobacterial Strains from Diverse Habitats.</title>
        <authorList>
            <person name="Zhu T."/>
            <person name="Hou S."/>
            <person name="Lu X."/>
            <person name="Hess W.R."/>
        </authorList>
    </citation>
    <scope>NUCLEOTIDE SEQUENCE [LARGE SCALE GENOMIC DNA]</scope>
    <source>
        <strain evidence="3 4">NIES-30</strain>
    </source>
</reference>
<sequence>MIKPQYFLGLLCAGALGSFAPGASAQCVVADVSIQAAIHGGSRPAEQVNDVAIDAEDNCVGNTSVSTNRQIQVGGTGDVRQTRQSRHQLRGSERTGAAAASGPTVAVPVNVQVDVYNPADRLRR</sequence>
<feature type="region of interest" description="Disordered" evidence="1">
    <location>
        <begin position="72"/>
        <end position="103"/>
    </location>
</feature>